<gene>
    <name evidence="1" type="ORF">DVK85_09395</name>
</gene>
<dbReference type="KEGG" id="fat:DVK85_09395"/>
<proteinExistence type="predicted"/>
<dbReference type="EMBL" id="CP031188">
    <property type="protein sequence ID" value="AXG74435.1"/>
    <property type="molecule type" value="Genomic_DNA"/>
</dbReference>
<organism evidence="1 2">
    <name type="scientific">Flavobacterium arcticum</name>
    <dbReference type="NCBI Taxonomy" id="1784713"/>
    <lineage>
        <taxon>Bacteria</taxon>
        <taxon>Pseudomonadati</taxon>
        <taxon>Bacteroidota</taxon>
        <taxon>Flavobacteriia</taxon>
        <taxon>Flavobacteriales</taxon>
        <taxon>Flavobacteriaceae</taxon>
        <taxon>Flavobacterium</taxon>
    </lineage>
</organism>
<keyword evidence="2" id="KW-1185">Reference proteome</keyword>
<dbReference type="Proteomes" id="UP000253951">
    <property type="component" value="Chromosome"/>
</dbReference>
<protein>
    <submittedName>
        <fullName evidence="1">Uncharacterized protein</fullName>
    </submittedName>
</protein>
<sequence length="130" mass="14970">MNMLETPWDYIPAKRKDSIVVSIINEMEIAQGSPIVGDLKINNTLVNQNCKFGGPIIINNEFVYCTVFFRGGFLKSSGFKIAKINILSLDFFFIGDKEFLIWIQKVENNQILFRKSLYGNPEDVYFVNNF</sequence>
<dbReference type="RefSeq" id="WP_114678193.1">
    <property type="nucleotide sequence ID" value="NZ_CP031188.1"/>
</dbReference>
<accession>A0A345HCX5</accession>
<evidence type="ECO:0000313" key="1">
    <source>
        <dbReference type="EMBL" id="AXG74435.1"/>
    </source>
</evidence>
<name>A0A345HCX5_9FLAO</name>
<reference evidence="1 2" key="1">
    <citation type="submission" date="2018-07" db="EMBL/GenBank/DDBJ databases">
        <title>Complete genome sequence of Flavobacterium arcticum type strain SM1502T.</title>
        <authorList>
            <person name="Li Y."/>
            <person name="Li D.-D."/>
        </authorList>
    </citation>
    <scope>NUCLEOTIDE SEQUENCE [LARGE SCALE GENOMIC DNA]</scope>
    <source>
        <strain evidence="1 2">SM1502</strain>
    </source>
</reference>
<dbReference type="AlphaFoldDB" id="A0A345HCX5"/>
<evidence type="ECO:0000313" key="2">
    <source>
        <dbReference type="Proteomes" id="UP000253951"/>
    </source>
</evidence>